<evidence type="ECO:0000256" key="9">
    <source>
        <dbReference type="ARBA" id="ARBA00023065"/>
    </source>
</evidence>
<dbReference type="GO" id="GO:0009279">
    <property type="term" value="C:cell outer membrane"/>
    <property type="evidence" value="ECO:0007669"/>
    <property type="project" value="UniProtKB-SubCell"/>
</dbReference>
<evidence type="ECO:0000259" key="15">
    <source>
        <dbReference type="Pfam" id="PF02563"/>
    </source>
</evidence>
<dbReference type="Gene3D" id="3.10.560.10">
    <property type="entry name" value="Outer membrane lipoprotein wza domain like"/>
    <property type="match status" value="2"/>
</dbReference>
<dbReference type="Proteomes" id="UP000317365">
    <property type="component" value="Chromosome"/>
</dbReference>
<keyword evidence="4" id="KW-1134">Transmembrane beta strand</keyword>
<accession>A0A515EVE5</accession>
<organism evidence="18 19">
    <name type="scientific">Rhodoferax aquaticus</name>
    <dbReference type="NCBI Taxonomy" id="2527691"/>
    <lineage>
        <taxon>Bacteria</taxon>
        <taxon>Pseudomonadati</taxon>
        <taxon>Pseudomonadota</taxon>
        <taxon>Betaproteobacteria</taxon>
        <taxon>Burkholderiales</taxon>
        <taxon>Comamonadaceae</taxon>
        <taxon>Rhodoferax</taxon>
    </lineage>
</organism>
<evidence type="ECO:0000256" key="1">
    <source>
        <dbReference type="ARBA" id="ARBA00004571"/>
    </source>
</evidence>
<keyword evidence="14" id="KW-0449">Lipoprotein</keyword>
<evidence type="ECO:0000313" key="19">
    <source>
        <dbReference type="Proteomes" id="UP000317365"/>
    </source>
</evidence>
<keyword evidence="19" id="KW-1185">Reference proteome</keyword>
<protein>
    <submittedName>
        <fullName evidence="18">Polysaccharide transporter</fullName>
    </submittedName>
</protein>
<evidence type="ECO:0000256" key="8">
    <source>
        <dbReference type="ARBA" id="ARBA00023047"/>
    </source>
</evidence>
<dbReference type="GO" id="GO:0015159">
    <property type="term" value="F:polysaccharide transmembrane transporter activity"/>
    <property type="evidence" value="ECO:0007669"/>
    <property type="project" value="InterPro"/>
</dbReference>
<evidence type="ECO:0000259" key="16">
    <source>
        <dbReference type="Pfam" id="PF10531"/>
    </source>
</evidence>
<evidence type="ECO:0000256" key="7">
    <source>
        <dbReference type="ARBA" id="ARBA00022729"/>
    </source>
</evidence>
<keyword evidence="8" id="KW-0625">Polysaccharide transport</keyword>
<feature type="domain" description="SLBB" evidence="17">
    <location>
        <begin position="135"/>
        <end position="222"/>
    </location>
</feature>
<dbReference type="Pfam" id="PF10531">
    <property type="entry name" value="SLBB"/>
    <property type="match status" value="1"/>
</dbReference>
<evidence type="ECO:0000256" key="4">
    <source>
        <dbReference type="ARBA" id="ARBA00022452"/>
    </source>
</evidence>
<evidence type="ECO:0000256" key="10">
    <source>
        <dbReference type="ARBA" id="ARBA00023114"/>
    </source>
</evidence>
<reference evidence="19" key="1">
    <citation type="submission" date="2019-02" db="EMBL/GenBank/DDBJ databases">
        <title>Complete genome sequence of Rhodoferax sp. Gr-4.</title>
        <authorList>
            <person name="Jin L."/>
        </authorList>
    </citation>
    <scope>NUCLEOTIDE SEQUENCE [LARGE SCALE GENOMIC DNA]</scope>
    <source>
        <strain evidence="19">Gr-4</strain>
    </source>
</reference>
<keyword evidence="5" id="KW-0762">Sugar transport</keyword>
<dbReference type="Pfam" id="PF22461">
    <property type="entry name" value="SLBB_2"/>
    <property type="match status" value="1"/>
</dbReference>
<evidence type="ECO:0000313" key="18">
    <source>
        <dbReference type="EMBL" id="QDL56655.1"/>
    </source>
</evidence>
<dbReference type="GO" id="GO:0015288">
    <property type="term" value="F:porin activity"/>
    <property type="evidence" value="ECO:0007669"/>
    <property type="project" value="UniProtKB-KW"/>
</dbReference>
<dbReference type="InterPro" id="IPR054765">
    <property type="entry name" value="SLBB_dom"/>
</dbReference>
<keyword evidence="7" id="KW-0732">Signal</keyword>
<proteinExistence type="inferred from homology"/>
<sequence>MLLCAWPVASLAQSAVPVAPRVVQLPLVTTWAADLAATPASPVPQGSLLAAEGVLSSSTVGAGDQVLITVFGQPDMSAEVTVNDNQQVTLPLIGTLKVGGLVPFAIEKLVAQRLREGEYLRSPEVSVQVRQVRSQMVSVLGEVQRPGRFALSGKLSVWDALATAGGLTPRADRVAVLVRRVAPNASSPSGARQEIQIALDQIVDLGKLGPDLELQNDDVVFVGVQKQFYVHGEVRRPGAYPMEPGLTLMRALAISGGVTERGSMRRIRVHRTDGEQKTQEFVPDLSSPIVGGDVVYVNERLF</sequence>
<gene>
    <name evidence="18" type="ORF">EXZ61_03955</name>
</gene>
<dbReference type="PANTHER" id="PTHR33619:SF3">
    <property type="entry name" value="POLYSACCHARIDE EXPORT PROTEIN GFCE-RELATED"/>
    <property type="match status" value="1"/>
</dbReference>
<feature type="domain" description="Soluble ligand binding" evidence="16">
    <location>
        <begin position="228"/>
        <end position="275"/>
    </location>
</feature>
<dbReference type="InterPro" id="IPR049712">
    <property type="entry name" value="Poly_export"/>
</dbReference>
<keyword evidence="10" id="KW-0626">Porin</keyword>
<dbReference type="InterPro" id="IPR019554">
    <property type="entry name" value="Soluble_ligand-bd"/>
</dbReference>
<dbReference type="KEGG" id="rhg:EXZ61_03955"/>
<name>A0A515EVE5_9BURK</name>
<evidence type="ECO:0000256" key="11">
    <source>
        <dbReference type="ARBA" id="ARBA00023136"/>
    </source>
</evidence>
<dbReference type="GO" id="GO:0046930">
    <property type="term" value="C:pore complex"/>
    <property type="evidence" value="ECO:0007669"/>
    <property type="project" value="UniProtKB-KW"/>
</dbReference>
<keyword evidence="6" id="KW-0812">Transmembrane</keyword>
<evidence type="ECO:0000256" key="13">
    <source>
        <dbReference type="ARBA" id="ARBA00023237"/>
    </source>
</evidence>
<keyword evidence="11" id="KW-0472">Membrane</keyword>
<comment type="similarity">
    <text evidence="2">Belongs to the BexD/CtrA/VexA family.</text>
</comment>
<evidence type="ECO:0000256" key="3">
    <source>
        <dbReference type="ARBA" id="ARBA00022448"/>
    </source>
</evidence>
<evidence type="ECO:0000256" key="5">
    <source>
        <dbReference type="ARBA" id="ARBA00022597"/>
    </source>
</evidence>
<dbReference type="InterPro" id="IPR003715">
    <property type="entry name" value="Poly_export_N"/>
</dbReference>
<evidence type="ECO:0000256" key="2">
    <source>
        <dbReference type="ARBA" id="ARBA00009450"/>
    </source>
</evidence>
<comment type="subcellular location">
    <subcellularLocation>
        <location evidence="1">Cell outer membrane</location>
        <topology evidence="1">Multi-pass membrane protein</topology>
    </subcellularLocation>
</comment>
<dbReference type="AlphaFoldDB" id="A0A515EVE5"/>
<feature type="domain" description="Polysaccharide export protein N-terminal" evidence="15">
    <location>
        <begin position="58"/>
        <end position="129"/>
    </location>
</feature>
<evidence type="ECO:0000259" key="17">
    <source>
        <dbReference type="Pfam" id="PF22461"/>
    </source>
</evidence>
<reference evidence="19" key="2">
    <citation type="journal article" date="2020" name="Int. J. Syst. Evol. Microbiol.">
        <title>Genomic insights into a novel species Rhodoferax aquaticus sp. nov., isolated from freshwater.</title>
        <authorList>
            <person name="Li T."/>
            <person name="Zhuo Y."/>
            <person name="Jin C.Z."/>
            <person name="Wu X."/>
            <person name="Ko S.R."/>
            <person name="Jin F.J."/>
            <person name="Ahn C.Y."/>
            <person name="Oh H.M."/>
            <person name="Lee H.G."/>
            <person name="Jin L."/>
        </authorList>
    </citation>
    <scope>NUCLEOTIDE SEQUENCE [LARGE SCALE GENOMIC DNA]</scope>
    <source>
        <strain evidence="19">Gr-4</strain>
    </source>
</reference>
<keyword evidence="12" id="KW-0564">Palmitate</keyword>
<dbReference type="Pfam" id="PF02563">
    <property type="entry name" value="Poly_export"/>
    <property type="match status" value="1"/>
</dbReference>
<evidence type="ECO:0000256" key="12">
    <source>
        <dbReference type="ARBA" id="ARBA00023139"/>
    </source>
</evidence>
<keyword evidence="13" id="KW-0998">Cell outer membrane</keyword>
<keyword evidence="3" id="KW-0813">Transport</keyword>
<evidence type="ECO:0000256" key="6">
    <source>
        <dbReference type="ARBA" id="ARBA00022692"/>
    </source>
</evidence>
<evidence type="ECO:0000256" key="14">
    <source>
        <dbReference type="ARBA" id="ARBA00023288"/>
    </source>
</evidence>
<dbReference type="GO" id="GO:0006811">
    <property type="term" value="P:monoatomic ion transport"/>
    <property type="evidence" value="ECO:0007669"/>
    <property type="project" value="UniProtKB-KW"/>
</dbReference>
<dbReference type="EMBL" id="CP036282">
    <property type="protein sequence ID" value="QDL56655.1"/>
    <property type="molecule type" value="Genomic_DNA"/>
</dbReference>
<keyword evidence="9" id="KW-0406">Ion transport</keyword>
<dbReference type="PANTHER" id="PTHR33619">
    <property type="entry name" value="POLYSACCHARIDE EXPORT PROTEIN GFCE-RELATED"/>
    <property type="match status" value="1"/>
</dbReference>